<comment type="caution">
    <text evidence="11">The sequence shown here is derived from an EMBL/GenBank/DDBJ whole genome shotgun (WGS) entry which is preliminary data.</text>
</comment>
<dbReference type="NCBIfam" id="TIGR00931">
    <property type="entry name" value="antiport_nhaC"/>
    <property type="match status" value="1"/>
</dbReference>
<evidence type="ECO:0000259" key="10">
    <source>
        <dbReference type="Pfam" id="PF03553"/>
    </source>
</evidence>
<feature type="transmembrane region" description="Helical" evidence="9">
    <location>
        <begin position="80"/>
        <end position="107"/>
    </location>
</feature>
<feature type="transmembrane region" description="Helical" evidence="9">
    <location>
        <begin position="15"/>
        <end position="36"/>
    </location>
</feature>
<dbReference type="PANTHER" id="PTHR33451">
    <property type="entry name" value="MALATE-2H(+)/NA(+)-LACTATE ANTIPORTER"/>
    <property type="match status" value="1"/>
</dbReference>
<evidence type="ECO:0000256" key="4">
    <source>
        <dbReference type="ARBA" id="ARBA00022475"/>
    </source>
</evidence>
<reference evidence="12" key="1">
    <citation type="journal article" date="2019" name="Int. J. Syst. Evol. Microbiol.">
        <title>The Global Catalogue of Microorganisms (GCM) 10K type strain sequencing project: providing services to taxonomists for standard genome sequencing and annotation.</title>
        <authorList>
            <consortium name="The Broad Institute Genomics Platform"/>
            <consortium name="The Broad Institute Genome Sequencing Center for Infectious Disease"/>
            <person name="Wu L."/>
            <person name="Ma J."/>
        </authorList>
    </citation>
    <scope>NUCLEOTIDE SEQUENCE [LARGE SCALE GENOMIC DNA]</scope>
    <source>
        <strain evidence="12">CGMCC 1.16305</strain>
    </source>
</reference>
<feature type="transmembrane region" description="Helical" evidence="9">
    <location>
        <begin position="239"/>
        <end position="260"/>
    </location>
</feature>
<keyword evidence="4" id="KW-1003">Cell membrane</keyword>
<keyword evidence="6 9" id="KW-1133">Transmembrane helix</keyword>
<feature type="transmembrane region" description="Helical" evidence="9">
    <location>
        <begin position="266"/>
        <end position="292"/>
    </location>
</feature>
<feature type="transmembrane region" description="Helical" evidence="9">
    <location>
        <begin position="42"/>
        <end position="59"/>
    </location>
</feature>
<name>A0ABW2PY03_9BACL</name>
<feature type="transmembrane region" description="Helical" evidence="9">
    <location>
        <begin position="141"/>
        <end position="167"/>
    </location>
</feature>
<dbReference type="PANTHER" id="PTHR33451:SF3">
    <property type="entry name" value="MALATE-2H(+)_NA(+)-LACTATE ANTIPORTER"/>
    <property type="match status" value="1"/>
</dbReference>
<evidence type="ECO:0000256" key="9">
    <source>
        <dbReference type="SAM" id="Phobius"/>
    </source>
</evidence>
<evidence type="ECO:0000313" key="11">
    <source>
        <dbReference type="EMBL" id="MFC7393170.1"/>
    </source>
</evidence>
<dbReference type="Proteomes" id="UP001596505">
    <property type="component" value="Unassembled WGS sequence"/>
</dbReference>
<evidence type="ECO:0000256" key="1">
    <source>
        <dbReference type="ARBA" id="ARBA00004651"/>
    </source>
</evidence>
<sequence>MKEENNQSVVKTPPVWLALVPIVFMGASLAVGIGIYGAEPHVPLLLSTVVAVLVALKLGHSWKSIEESITKTISVSIKALLILVIIGSFIGAWMAAGIVPSMVYYGLSVLSPTYYLLTACAISVLVSIAGNAWFAAGTIGVALIGIGHGLGLPLPMVAGAIISGVYFGDKMSPLSDVTNFTSAVVGIDLFDHIRNLMNTTVPTLIISLILYTLLGFKFHGESTDLSHVAKIQHILSEHFVISPFLLIPLLFIILIFVLKIPAIPGLTIGVIIGALCAVFVQHVSIGDIISTMNEGYKAKTGNKITDSLLNQGGIQSMMSTVSLILIALSFGATLEKARILEAILGPLLRKVKRTGSLIAATACTCYVSSAVGCDQFMSVVIPGRLYLNEYRKRGLHPKLLGRTLEDCGTVSTNLIPWTTGGIFMYSVLHVSPLAYGPWAFFCYMSSVIAVIYGYFNIRINRLPVEEQSEEDSARLNKDLSLPIE</sequence>
<evidence type="ECO:0000313" key="12">
    <source>
        <dbReference type="Proteomes" id="UP001596505"/>
    </source>
</evidence>
<gene>
    <name evidence="11" type="primary">nhaC</name>
    <name evidence="11" type="ORF">ACFQRG_09350</name>
</gene>
<dbReference type="RefSeq" id="WP_380965624.1">
    <property type="nucleotide sequence ID" value="NZ_JBHTCO010000010.1"/>
</dbReference>
<dbReference type="InterPro" id="IPR004770">
    <property type="entry name" value="Na/H_antiport_NhaC"/>
</dbReference>
<dbReference type="EMBL" id="JBHTCO010000010">
    <property type="protein sequence ID" value="MFC7393170.1"/>
    <property type="molecule type" value="Genomic_DNA"/>
</dbReference>
<dbReference type="InterPro" id="IPR052180">
    <property type="entry name" value="NhaC_Na-H+_Antiporter"/>
</dbReference>
<keyword evidence="7 9" id="KW-0472">Membrane</keyword>
<keyword evidence="5 9" id="KW-0812">Transmembrane</keyword>
<evidence type="ECO:0000256" key="7">
    <source>
        <dbReference type="ARBA" id="ARBA00023136"/>
    </source>
</evidence>
<organism evidence="11 12">
    <name type="scientific">Scopulibacillus cellulosilyticus</name>
    <dbReference type="NCBI Taxonomy" id="2665665"/>
    <lineage>
        <taxon>Bacteria</taxon>
        <taxon>Bacillati</taxon>
        <taxon>Bacillota</taxon>
        <taxon>Bacilli</taxon>
        <taxon>Bacillales</taxon>
        <taxon>Sporolactobacillaceae</taxon>
        <taxon>Scopulibacillus</taxon>
    </lineage>
</organism>
<comment type="subcellular location">
    <subcellularLocation>
        <location evidence="1">Cell membrane</location>
        <topology evidence="1">Multi-pass membrane protein</topology>
    </subcellularLocation>
</comment>
<comment type="similarity">
    <text evidence="8">Belongs to the NhaC Na(+)/H(+) (TC 2.A.35) antiporter family.</text>
</comment>
<keyword evidence="2" id="KW-0813">Transport</keyword>
<keyword evidence="12" id="KW-1185">Reference proteome</keyword>
<protein>
    <submittedName>
        <fullName evidence="11">Na+/H+ antiporter NhaC</fullName>
    </submittedName>
</protein>
<feature type="transmembrane region" description="Helical" evidence="9">
    <location>
        <begin position="313"/>
        <end position="334"/>
    </location>
</feature>
<evidence type="ECO:0000256" key="2">
    <source>
        <dbReference type="ARBA" id="ARBA00022448"/>
    </source>
</evidence>
<evidence type="ECO:0000256" key="3">
    <source>
        <dbReference type="ARBA" id="ARBA00022449"/>
    </source>
</evidence>
<evidence type="ECO:0000256" key="6">
    <source>
        <dbReference type="ARBA" id="ARBA00022989"/>
    </source>
</evidence>
<keyword evidence="3" id="KW-0050">Antiport</keyword>
<feature type="transmembrane region" description="Helical" evidence="9">
    <location>
        <begin position="434"/>
        <end position="455"/>
    </location>
</feature>
<feature type="transmembrane region" description="Helical" evidence="9">
    <location>
        <begin position="199"/>
        <end position="218"/>
    </location>
</feature>
<proteinExistence type="inferred from homology"/>
<dbReference type="InterPro" id="IPR018461">
    <property type="entry name" value="Na/H_Antiport_NhaC-like_C"/>
</dbReference>
<feature type="transmembrane region" description="Helical" evidence="9">
    <location>
        <begin position="113"/>
        <end position="134"/>
    </location>
</feature>
<dbReference type="Pfam" id="PF03553">
    <property type="entry name" value="Na_H_antiporter"/>
    <property type="match status" value="1"/>
</dbReference>
<feature type="domain" description="Na+/H+ antiporter NhaC-like C-terminal" evidence="10">
    <location>
        <begin position="164"/>
        <end position="457"/>
    </location>
</feature>
<accession>A0ABW2PY03</accession>
<evidence type="ECO:0000256" key="8">
    <source>
        <dbReference type="ARBA" id="ARBA00038435"/>
    </source>
</evidence>
<evidence type="ECO:0000256" key="5">
    <source>
        <dbReference type="ARBA" id="ARBA00022692"/>
    </source>
</evidence>